<name>A0ABP6S9V3_9ACTN</name>
<feature type="compositionally biased region" description="Low complexity" evidence="1">
    <location>
        <begin position="64"/>
        <end position="73"/>
    </location>
</feature>
<proteinExistence type="predicted"/>
<keyword evidence="2" id="KW-0732">Signal</keyword>
<evidence type="ECO:0000256" key="1">
    <source>
        <dbReference type="SAM" id="MobiDB-lite"/>
    </source>
</evidence>
<accession>A0ABP6S9V3</accession>
<gene>
    <name evidence="3" type="ORF">GCM10020367_23790</name>
</gene>
<evidence type="ECO:0000256" key="2">
    <source>
        <dbReference type="SAM" id="SignalP"/>
    </source>
</evidence>
<evidence type="ECO:0000313" key="3">
    <source>
        <dbReference type="EMBL" id="GAA3371774.1"/>
    </source>
</evidence>
<sequence length="199" mass="21041">MTQPRSAARALLAAALLTSIAVVPAAASSLPRTSSGGTPTSLLPQTASGGTPTSLLPRTSSGGTPTSLRSAAAPAPPRSGSPAPAYDRVAHFYGAYIDVAHDPGDNALAAELRTFYLTPRLREELRDWERRHPAADGVLRGRSVPTAWKVTPRDSGMGHTWSVVRLTWGSGPGRTYTYLEVQSDLDTRRISGIRELPTG</sequence>
<feature type="signal peptide" evidence="2">
    <location>
        <begin position="1"/>
        <end position="25"/>
    </location>
</feature>
<feature type="chain" id="PRO_5046218199" evidence="2">
    <location>
        <begin position="26"/>
        <end position="199"/>
    </location>
</feature>
<dbReference type="Gene3D" id="3.10.450.50">
    <property type="match status" value="1"/>
</dbReference>
<dbReference type="Proteomes" id="UP001499990">
    <property type="component" value="Unassembled WGS sequence"/>
</dbReference>
<organism evidence="3 4">
    <name type="scientific">Streptomyces sannanensis</name>
    <dbReference type="NCBI Taxonomy" id="285536"/>
    <lineage>
        <taxon>Bacteria</taxon>
        <taxon>Bacillati</taxon>
        <taxon>Actinomycetota</taxon>
        <taxon>Actinomycetes</taxon>
        <taxon>Kitasatosporales</taxon>
        <taxon>Streptomycetaceae</taxon>
        <taxon>Streptomyces</taxon>
    </lineage>
</organism>
<dbReference type="EMBL" id="BAAAYL010000001">
    <property type="protein sequence ID" value="GAA3371774.1"/>
    <property type="molecule type" value="Genomic_DNA"/>
</dbReference>
<reference evidence="4" key="1">
    <citation type="journal article" date="2019" name="Int. J. Syst. Evol. Microbiol.">
        <title>The Global Catalogue of Microorganisms (GCM) 10K type strain sequencing project: providing services to taxonomists for standard genome sequencing and annotation.</title>
        <authorList>
            <consortium name="The Broad Institute Genomics Platform"/>
            <consortium name="The Broad Institute Genome Sequencing Center for Infectious Disease"/>
            <person name="Wu L."/>
            <person name="Ma J."/>
        </authorList>
    </citation>
    <scope>NUCLEOTIDE SEQUENCE [LARGE SCALE GENOMIC DNA]</scope>
    <source>
        <strain evidence="4">JCM 9651</strain>
    </source>
</reference>
<comment type="caution">
    <text evidence="3">The sequence shown here is derived from an EMBL/GenBank/DDBJ whole genome shotgun (WGS) entry which is preliminary data.</text>
</comment>
<dbReference type="RefSeq" id="WP_345036377.1">
    <property type="nucleotide sequence ID" value="NZ_BAAAYL010000001.1"/>
</dbReference>
<protein>
    <submittedName>
        <fullName evidence="3">Uncharacterized protein</fullName>
    </submittedName>
</protein>
<feature type="compositionally biased region" description="Polar residues" evidence="1">
    <location>
        <begin position="30"/>
        <end position="63"/>
    </location>
</feature>
<feature type="region of interest" description="Disordered" evidence="1">
    <location>
        <begin position="28"/>
        <end position="83"/>
    </location>
</feature>
<evidence type="ECO:0000313" key="4">
    <source>
        <dbReference type="Proteomes" id="UP001499990"/>
    </source>
</evidence>
<keyword evidence="4" id="KW-1185">Reference proteome</keyword>